<dbReference type="EMBL" id="NBTZ01000132">
    <property type="protein sequence ID" value="OTP68339.1"/>
    <property type="molecule type" value="Genomic_DNA"/>
</dbReference>
<accession>A0A242MB22</accession>
<reference evidence="1 2" key="1">
    <citation type="submission" date="2017-03" db="EMBL/GenBank/DDBJ databases">
        <title>Genome analysis of strain PAMC 26577.</title>
        <authorList>
            <person name="Oh H.-M."/>
            <person name="Yang J.-A."/>
        </authorList>
    </citation>
    <scope>NUCLEOTIDE SEQUENCE [LARGE SCALE GENOMIC DNA]</scope>
    <source>
        <strain evidence="1 2">PAMC 26577</strain>
    </source>
</reference>
<evidence type="ECO:0000313" key="2">
    <source>
        <dbReference type="Proteomes" id="UP000195221"/>
    </source>
</evidence>
<proteinExistence type="predicted"/>
<dbReference type="AlphaFoldDB" id="A0A242MB22"/>
<evidence type="ECO:0000313" key="1">
    <source>
        <dbReference type="EMBL" id="OTP68339.1"/>
    </source>
</evidence>
<gene>
    <name evidence="1" type="ORF">PAMC26577_33535</name>
</gene>
<sequence length="60" mass="6280">MALDDQAALPKKVSGASGAVAIASTPIRARTALVDVIKRARSADNNGTIQADQARRRMTC</sequence>
<dbReference type="Proteomes" id="UP000195221">
    <property type="component" value="Unassembled WGS sequence"/>
</dbReference>
<name>A0A242MB22_CABSO</name>
<organism evidence="1 2">
    <name type="scientific">Caballeronia sordidicola</name>
    <name type="common">Burkholderia sordidicola</name>
    <dbReference type="NCBI Taxonomy" id="196367"/>
    <lineage>
        <taxon>Bacteria</taxon>
        <taxon>Pseudomonadati</taxon>
        <taxon>Pseudomonadota</taxon>
        <taxon>Betaproteobacteria</taxon>
        <taxon>Burkholderiales</taxon>
        <taxon>Burkholderiaceae</taxon>
        <taxon>Caballeronia</taxon>
    </lineage>
</organism>
<comment type="caution">
    <text evidence="1">The sequence shown here is derived from an EMBL/GenBank/DDBJ whole genome shotgun (WGS) entry which is preliminary data.</text>
</comment>
<protein>
    <submittedName>
        <fullName evidence="1">Uncharacterized protein</fullName>
    </submittedName>
</protein>